<evidence type="ECO:0000313" key="3">
    <source>
        <dbReference type="Proteomes" id="UP000824048"/>
    </source>
</evidence>
<feature type="domain" description="Transposase IS204/IS1001/IS1096/IS1165 DDE" evidence="1">
    <location>
        <begin position="182"/>
        <end position="347"/>
    </location>
</feature>
<proteinExistence type="predicted"/>
<sequence>MADEARTRRLGLPELMVQAGLGDDSSYYVFPNPGAIIQCPNCGSLAVKIHTSRTRVLQDILPQAQGAARFVELHFQYKSYLCPDCQTVFTPAYQFAAPKSRVTRRFEDFLVRESINRSLEKVSDIARQALSAPAIKLMTDRWVQDKESTQPPLYTPQTLCLLSYERPQALALLVLAVEGGQVYLTDVLPDAGTDAIRTYLRRCELPAIHQVLLDMTETVWETVSETLPRAAFLVDPGFFYTLVREQLRATAGEKMRWLPMPDKMEVILTPRKKILASQQYTLQKALARRRELVNLYDAMDSLYEILTTNWSEQRLRDWADTICTSGPAEVAPIARRMLDSMPNICLYEKAGFPAMKFSSIGEQMASLAASLRPCSFTLEKARLLYLNTPDTIQVEGRPARRLGVPIEKVFITLRGLKQEQERIFEP</sequence>
<dbReference type="InterPro" id="IPR002560">
    <property type="entry name" value="Transposase_DDE"/>
</dbReference>
<dbReference type="EMBL" id="DXBP01000044">
    <property type="protein sequence ID" value="HIZ42195.1"/>
    <property type="molecule type" value="Genomic_DNA"/>
</dbReference>
<gene>
    <name evidence="2" type="ORF">H9811_06510</name>
</gene>
<reference evidence="2" key="2">
    <citation type="submission" date="2021-04" db="EMBL/GenBank/DDBJ databases">
        <authorList>
            <person name="Gilroy R."/>
        </authorList>
    </citation>
    <scope>NUCLEOTIDE SEQUENCE</scope>
    <source>
        <strain evidence="2">ChiSxjej1B13-11774</strain>
    </source>
</reference>
<reference evidence="2" key="1">
    <citation type="journal article" date="2021" name="PeerJ">
        <title>Extensive microbial diversity within the chicken gut microbiome revealed by metagenomics and culture.</title>
        <authorList>
            <person name="Gilroy R."/>
            <person name="Ravi A."/>
            <person name="Getino M."/>
            <person name="Pursley I."/>
            <person name="Horton D.L."/>
            <person name="Alikhan N.F."/>
            <person name="Baker D."/>
            <person name="Gharbi K."/>
            <person name="Hall N."/>
            <person name="Watson M."/>
            <person name="Adriaenssens E.M."/>
            <person name="Foster-Nyarko E."/>
            <person name="Jarju S."/>
            <person name="Secka A."/>
            <person name="Antonio M."/>
            <person name="Oren A."/>
            <person name="Chaudhuri R.R."/>
            <person name="La Ragione R."/>
            <person name="Hildebrand F."/>
            <person name="Pallen M.J."/>
        </authorList>
    </citation>
    <scope>NUCLEOTIDE SEQUENCE</scope>
    <source>
        <strain evidence="2">ChiSxjej1B13-11774</strain>
    </source>
</reference>
<dbReference type="InterPro" id="IPR047951">
    <property type="entry name" value="Transpos_ISL3"/>
</dbReference>
<dbReference type="AlphaFoldDB" id="A0A9D2ERJ1"/>
<accession>A0A9D2ERJ1</accession>
<protein>
    <submittedName>
        <fullName evidence="2">Transposase</fullName>
    </submittedName>
</protein>
<dbReference type="Proteomes" id="UP000824048">
    <property type="component" value="Unassembled WGS sequence"/>
</dbReference>
<dbReference type="PANTHER" id="PTHR33498:SF1">
    <property type="entry name" value="TRANSPOSASE FOR INSERTION SEQUENCE ELEMENT IS1557"/>
    <property type="match status" value="1"/>
</dbReference>
<name>A0A9D2ERJ1_9FIRM</name>
<comment type="caution">
    <text evidence="2">The sequence shown here is derived from an EMBL/GenBank/DDBJ whole genome shotgun (WGS) entry which is preliminary data.</text>
</comment>
<dbReference type="Pfam" id="PF01610">
    <property type="entry name" value="DDE_Tnp_ISL3"/>
    <property type="match status" value="1"/>
</dbReference>
<evidence type="ECO:0000259" key="1">
    <source>
        <dbReference type="Pfam" id="PF01610"/>
    </source>
</evidence>
<dbReference type="PANTHER" id="PTHR33498">
    <property type="entry name" value="TRANSPOSASE FOR INSERTION SEQUENCE ELEMENT IS1557"/>
    <property type="match status" value="1"/>
</dbReference>
<evidence type="ECO:0000313" key="2">
    <source>
        <dbReference type="EMBL" id="HIZ42195.1"/>
    </source>
</evidence>
<organism evidence="2 3">
    <name type="scientific">Candidatus Gemmiger excrementigallinarum</name>
    <dbReference type="NCBI Taxonomy" id="2838609"/>
    <lineage>
        <taxon>Bacteria</taxon>
        <taxon>Bacillati</taxon>
        <taxon>Bacillota</taxon>
        <taxon>Clostridia</taxon>
        <taxon>Eubacteriales</taxon>
        <taxon>Gemmiger</taxon>
    </lineage>
</organism>